<comment type="catalytic activity">
    <reaction evidence="6">
        <text>guanosine(527) in 16S rRNA + S-adenosyl-L-methionine = N(7)-methylguanosine(527) in 16S rRNA + S-adenosyl-L-homocysteine</text>
        <dbReference type="Rhea" id="RHEA:42732"/>
        <dbReference type="Rhea" id="RHEA-COMP:10209"/>
        <dbReference type="Rhea" id="RHEA-COMP:10210"/>
        <dbReference type="ChEBI" id="CHEBI:57856"/>
        <dbReference type="ChEBI" id="CHEBI:59789"/>
        <dbReference type="ChEBI" id="CHEBI:74269"/>
        <dbReference type="ChEBI" id="CHEBI:74480"/>
        <dbReference type="EC" id="2.1.1.170"/>
    </reaction>
</comment>
<keyword evidence="8" id="KW-1185">Reference proteome</keyword>
<gene>
    <name evidence="6 7" type="primary">rsmG</name>
    <name evidence="7" type="ORF">MMH89_02320</name>
</gene>
<dbReference type="GO" id="GO:0008168">
    <property type="term" value="F:methyltransferase activity"/>
    <property type="evidence" value="ECO:0007669"/>
    <property type="project" value="UniProtKB-KW"/>
</dbReference>
<dbReference type="SUPFAM" id="SSF53335">
    <property type="entry name" value="S-adenosyl-L-methionine-dependent methyltransferases"/>
    <property type="match status" value="1"/>
</dbReference>
<dbReference type="Proteomes" id="UP001055955">
    <property type="component" value="Chromosome"/>
</dbReference>
<dbReference type="GO" id="GO:0032259">
    <property type="term" value="P:methylation"/>
    <property type="evidence" value="ECO:0007669"/>
    <property type="project" value="UniProtKB-KW"/>
</dbReference>
<dbReference type="NCBIfam" id="TIGR00138">
    <property type="entry name" value="rsmG_gidB"/>
    <property type="match status" value="1"/>
</dbReference>
<reference evidence="7 8" key="1">
    <citation type="journal article" date="2022" name="Nat. Microbiol.">
        <title>The microbiome of a bacterivorous marine choanoflagellate contains a resource-demanding obligate bacterial associate.</title>
        <authorList>
            <person name="Needham D.M."/>
            <person name="Poirier C."/>
            <person name="Bachy C."/>
            <person name="George E.E."/>
            <person name="Wilken S."/>
            <person name="Yung C.C.M."/>
            <person name="Limardo A.J."/>
            <person name="Morando M."/>
            <person name="Sudek L."/>
            <person name="Malmstrom R.R."/>
            <person name="Keeling P.J."/>
            <person name="Santoro A.E."/>
            <person name="Worden A.Z."/>
        </authorList>
    </citation>
    <scope>NUCLEOTIDE SEQUENCE [LARGE SCALE GENOMIC DNA]</scope>
    <source>
        <strain evidence="7 8">Comchoano-1</strain>
    </source>
</reference>
<dbReference type="PANTHER" id="PTHR31760">
    <property type="entry name" value="S-ADENOSYL-L-METHIONINE-DEPENDENT METHYLTRANSFERASES SUPERFAMILY PROTEIN"/>
    <property type="match status" value="1"/>
</dbReference>
<dbReference type="InterPro" id="IPR003682">
    <property type="entry name" value="rRNA_ssu_MeTfrase_G"/>
</dbReference>
<dbReference type="EMBL" id="CP092900">
    <property type="protein sequence ID" value="UTC24979.1"/>
    <property type="molecule type" value="Genomic_DNA"/>
</dbReference>
<evidence type="ECO:0000256" key="1">
    <source>
        <dbReference type="ARBA" id="ARBA00022490"/>
    </source>
</evidence>
<accession>A0ABY5DNI0</accession>
<keyword evidence="1 6" id="KW-0963">Cytoplasm</keyword>
<dbReference type="Gene3D" id="3.40.50.150">
    <property type="entry name" value="Vaccinia Virus protein VP39"/>
    <property type="match status" value="1"/>
</dbReference>
<dbReference type="EC" id="2.1.1.170" evidence="6"/>
<evidence type="ECO:0000256" key="5">
    <source>
        <dbReference type="ARBA" id="ARBA00022691"/>
    </source>
</evidence>
<name>A0ABY5DNI0_9GAMM</name>
<organism evidence="7 8">
    <name type="scientific">Candidatus Comchoanobacter bicostacola</name>
    <dbReference type="NCBI Taxonomy" id="2919598"/>
    <lineage>
        <taxon>Bacteria</taxon>
        <taxon>Pseudomonadati</taxon>
        <taxon>Pseudomonadota</taxon>
        <taxon>Gammaproteobacteria</taxon>
        <taxon>Candidatus Comchoanobacterales</taxon>
        <taxon>Candidatus Comchoanobacteraceae</taxon>
        <taxon>Candidatus Comchoanobacter</taxon>
    </lineage>
</organism>
<comment type="similarity">
    <text evidence="6">Belongs to the methyltransferase superfamily. RNA methyltransferase RsmG family.</text>
</comment>
<protein>
    <recommendedName>
        <fullName evidence="6">Ribosomal RNA small subunit methyltransferase G</fullName>
        <ecNumber evidence="6">2.1.1.170</ecNumber>
    </recommendedName>
    <alternativeName>
        <fullName evidence="6">16S rRNA 7-methylguanosine methyltransferase</fullName>
        <shortName evidence="6">16S rRNA m7G methyltransferase</shortName>
    </alternativeName>
</protein>
<dbReference type="HAMAP" id="MF_00074">
    <property type="entry name" value="16SrRNA_methyltr_G"/>
    <property type="match status" value="1"/>
</dbReference>
<dbReference type="CDD" id="cd02440">
    <property type="entry name" value="AdoMet_MTases"/>
    <property type="match status" value="1"/>
</dbReference>
<comment type="caution">
    <text evidence="6">Lacks conserved residue(s) required for the propagation of feature annotation.</text>
</comment>
<evidence type="ECO:0000313" key="7">
    <source>
        <dbReference type="EMBL" id="UTC24979.1"/>
    </source>
</evidence>
<dbReference type="RefSeq" id="WP_258568768.1">
    <property type="nucleotide sequence ID" value="NZ_CP092900.1"/>
</dbReference>
<evidence type="ECO:0000256" key="3">
    <source>
        <dbReference type="ARBA" id="ARBA00022603"/>
    </source>
</evidence>
<feature type="binding site" evidence="6">
    <location>
        <position position="74"/>
    </location>
    <ligand>
        <name>S-adenosyl-L-methionine</name>
        <dbReference type="ChEBI" id="CHEBI:59789"/>
    </ligand>
</feature>
<dbReference type="Pfam" id="PF02527">
    <property type="entry name" value="GidB"/>
    <property type="match status" value="1"/>
</dbReference>
<evidence type="ECO:0000256" key="6">
    <source>
        <dbReference type="HAMAP-Rule" id="MF_00074"/>
    </source>
</evidence>
<keyword evidence="4 6" id="KW-0808">Transferase</keyword>
<evidence type="ECO:0000256" key="2">
    <source>
        <dbReference type="ARBA" id="ARBA00022552"/>
    </source>
</evidence>
<comment type="function">
    <text evidence="6">Specifically methylates the N7 position of guanine in position 527 of 16S rRNA.</text>
</comment>
<comment type="subcellular location">
    <subcellularLocation>
        <location evidence="6">Cytoplasm</location>
    </subcellularLocation>
</comment>
<dbReference type="PANTHER" id="PTHR31760:SF0">
    <property type="entry name" value="S-ADENOSYL-L-METHIONINE-DEPENDENT METHYLTRANSFERASES SUPERFAMILY PROTEIN"/>
    <property type="match status" value="1"/>
</dbReference>
<evidence type="ECO:0000313" key="8">
    <source>
        <dbReference type="Proteomes" id="UP001055955"/>
    </source>
</evidence>
<keyword evidence="2 6" id="KW-0698">rRNA processing</keyword>
<keyword evidence="5 6" id="KW-0949">S-adenosyl-L-methionine</keyword>
<feature type="binding site" evidence="6">
    <location>
        <begin position="125"/>
        <end position="126"/>
    </location>
    <ligand>
        <name>S-adenosyl-L-methionine</name>
        <dbReference type="ChEBI" id="CHEBI:59789"/>
    </ligand>
</feature>
<feature type="binding site" evidence="6">
    <location>
        <position position="79"/>
    </location>
    <ligand>
        <name>S-adenosyl-L-methionine</name>
        <dbReference type="ChEBI" id="CHEBI:59789"/>
    </ligand>
</feature>
<keyword evidence="3 6" id="KW-0489">Methyltransferase</keyword>
<sequence length="196" mass="22268">MNHFLKENIQLLGIKCRDQQINQLDQMLAFLGTWNKKHNLTRLTEKRDQEIYHILDALSASHYFEQSNTILDVGTGAGFPGVPLAIMHPNKSFHLVDSNGKKIAYLRALILDLGLNNVTVYHERIEQLPIPNIDAVTARAVADPKTIINLTQHLNPKAYILYVSKNCPGTEKAKIIELNVPESNRTHWLYLLHNSV</sequence>
<evidence type="ECO:0000256" key="4">
    <source>
        <dbReference type="ARBA" id="ARBA00022679"/>
    </source>
</evidence>
<dbReference type="PIRSF" id="PIRSF003078">
    <property type="entry name" value="GidB"/>
    <property type="match status" value="1"/>
</dbReference>
<proteinExistence type="inferred from homology"/>
<feature type="binding site" evidence="6">
    <location>
        <position position="139"/>
    </location>
    <ligand>
        <name>S-adenosyl-L-methionine</name>
        <dbReference type="ChEBI" id="CHEBI:59789"/>
    </ligand>
</feature>
<dbReference type="InterPro" id="IPR029063">
    <property type="entry name" value="SAM-dependent_MTases_sf"/>
</dbReference>